<dbReference type="Proteomes" id="UP001190926">
    <property type="component" value="Unassembled WGS sequence"/>
</dbReference>
<feature type="compositionally biased region" description="Basic residues" evidence="1">
    <location>
        <begin position="337"/>
        <end position="347"/>
    </location>
</feature>
<name>A0AAD4IXJ1_PERFH</name>
<gene>
    <name evidence="2" type="ORF">C2S53_009062</name>
</gene>
<reference evidence="2 3" key="1">
    <citation type="journal article" date="2021" name="Nat. Commun.">
        <title>Incipient diploidization of the medicinal plant Perilla within 10,000 years.</title>
        <authorList>
            <person name="Zhang Y."/>
            <person name="Shen Q."/>
            <person name="Leng L."/>
            <person name="Zhang D."/>
            <person name="Chen S."/>
            <person name="Shi Y."/>
            <person name="Ning Z."/>
            <person name="Chen S."/>
        </authorList>
    </citation>
    <scope>NUCLEOTIDE SEQUENCE [LARGE SCALE GENOMIC DNA]</scope>
    <source>
        <strain evidence="3">cv. PC099</strain>
    </source>
</reference>
<protein>
    <submittedName>
        <fullName evidence="2">Uncharacterized protein</fullName>
    </submittedName>
</protein>
<organism evidence="2 3">
    <name type="scientific">Perilla frutescens var. hirtella</name>
    <name type="common">Perilla citriodora</name>
    <name type="synonym">Perilla setoyensis</name>
    <dbReference type="NCBI Taxonomy" id="608512"/>
    <lineage>
        <taxon>Eukaryota</taxon>
        <taxon>Viridiplantae</taxon>
        <taxon>Streptophyta</taxon>
        <taxon>Embryophyta</taxon>
        <taxon>Tracheophyta</taxon>
        <taxon>Spermatophyta</taxon>
        <taxon>Magnoliopsida</taxon>
        <taxon>eudicotyledons</taxon>
        <taxon>Gunneridae</taxon>
        <taxon>Pentapetalae</taxon>
        <taxon>asterids</taxon>
        <taxon>lamiids</taxon>
        <taxon>Lamiales</taxon>
        <taxon>Lamiaceae</taxon>
        <taxon>Nepetoideae</taxon>
        <taxon>Elsholtzieae</taxon>
        <taxon>Perilla</taxon>
    </lineage>
</organism>
<evidence type="ECO:0000256" key="1">
    <source>
        <dbReference type="SAM" id="MobiDB-lite"/>
    </source>
</evidence>
<keyword evidence="3" id="KW-1185">Reference proteome</keyword>
<evidence type="ECO:0000313" key="3">
    <source>
        <dbReference type="Proteomes" id="UP001190926"/>
    </source>
</evidence>
<feature type="compositionally biased region" description="Low complexity" evidence="1">
    <location>
        <begin position="348"/>
        <end position="359"/>
    </location>
</feature>
<feature type="region of interest" description="Disordered" evidence="1">
    <location>
        <begin position="333"/>
        <end position="359"/>
    </location>
</feature>
<dbReference type="EMBL" id="SDAM02000986">
    <property type="protein sequence ID" value="KAH6823267.1"/>
    <property type="molecule type" value="Genomic_DNA"/>
</dbReference>
<evidence type="ECO:0000313" key="2">
    <source>
        <dbReference type="EMBL" id="KAH6823267.1"/>
    </source>
</evidence>
<dbReference type="AlphaFoldDB" id="A0AAD4IXJ1"/>
<proteinExistence type="predicted"/>
<sequence>MNIDVMSERYILRRWTRDCKRRIVPDLKNPLKNVDDNLSGLVFVNSIMRLSYDMAYEVKGDAGSHSRVHKCMWKLRHQLLKDRELEDAKQMRNPSIVKTRAKSVRRKWRNSRLKGNRGGSPVSFKSNEVEKSFNAPDRYWLVFCDEFNSQQSQLLSTTSVDCQQQMDNEMDDVFFLGVWTRELESTVLSKLDFEHWNQNWIVGDLENNRQCLRLVKDEVNLERGLNLTFSAYLEKLAEWEDRFHQFNYLISRPDVFYYSHRNSVEASDEAWTEIGRIRPELLVYRPRGEPCWDQLRVLFRDVIILSESQSVGNAPNAAASHSECVSEVVNQCSSSSHGKKHKKKSPSRSHGSSSPGYST</sequence>
<comment type="caution">
    <text evidence="2">The sequence shown here is derived from an EMBL/GenBank/DDBJ whole genome shotgun (WGS) entry which is preliminary data.</text>
</comment>
<accession>A0AAD4IXJ1</accession>